<comment type="similarity">
    <text evidence="2">Belongs to the glycosyl hydrolase 9 (cellulase E) family.</text>
</comment>
<evidence type="ECO:0000256" key="3">
    <source>
        <dbReference type="ARBA" id="ARBA00010036"/>
    </source>
</evidence>
<dbReference type="GO" id="GO:0008236">
    <property type="term" value="F:serine-type peptidase activity"/>
    <property type="evidence" value="ECO:0007669"/>
    <property type="project" value="UniProtKB-KW"/>
</dbReference>
<evidence type="ECO:0000256" key="10">
    <source>
        <dbReference type="ARBA" id="ARBA00023326"/>
    </source>
</evidence>
<comment type="catalytic activity">
    <reaction evidence="1">
        <text>Endohydrolysis of (1-&gt;4)-beta-D-glucosidic linkages in cellulose, lichenin and cereal beta-D-glucans.</text>
        <dbReference type="EC" id="3.2.1.4"/>
    </reaction>
</comment>
<dbReference type="InterPro" id="IPR029058">
    <property type="entry name" value="AB_hydrolase_fold"/>
</dbReference>
<dbReference type="Pfam" id="PF00759">
    <property type="entry name" value="Glyco_hydro_9"/>
    <property type="match status" value="1"/>
</dbReference>
<dbReference type="GO" id="GO:0030245">
    <property type="term" value="P:cellulose catabolic process"/>
    <property type="evidence" value="ECO:0007669"/>
    <property type="project" value="UniProtKB-KW"/>
</dbReference>
<evidence type="ECO:0000256" key="9">
    <source>
        <dbReference type="ARBA" id="ARBA00023277"/>
    </source>
</evidence>
<reference evidence="16" key="1">
    <citation type="submission" date="2018-11" db="EMBL/GenBank/DDBJ databases">
        <authorList>
            <person name="Alioto T."/>
            <person name="Alioto T."/>
        </authorList>
    </citation>
    <scope>NUCLEOTIDE SEQUENCE</scope>
</reference>
<dbReference type="Pfam" id="PF00930">
    <property type="entry name" value="DPPIV_N"/>
    <property type="match status" value="1"/>
</dbReference>
<dbReference type="PANTHER" id="PTHR11731">
    <property type="entry name" value="PROTEASE FAMILY S9B,C DIPEPTIDYL-PEPTIDASE IV-RELATED"/>
    <property type="match status" value="1"/>
</dbReference>
<dbReference type="Pfam" id="PF19520">
    <property type="entry name" value="Dpp_8_9_N"/>
    <property type="match status" value="1"/>
</dbReference>
<keyword evidence="7" id="KW-0720">Serine protease</keyword>
<dbReference type="EMBL" id="UYJE01004434">
    <property type="protein sequence ID" value="VDI28002.1"/>
    <property type="molecule type" value="Genomic_DNA"/>
</dbReference>
<evidence type="ECO:0000256" key="8">
    <source>
        <dbReference type="ARBA" id="ARBA00023001"/>
    </source>
</evidence>
<gene>
    <name evidence="16" type="ORF">MGAL_10B059743</name>
</gene>
<dbReference type="Gene3D" id="2.140.10.30">
    <property type="entry name" value="Dipeptidylpeptidase IV, N-terminal domain"/>
    <property type="match status" value="1"/>
</dbReference>
<dbReference type="FunFam" id="2.140.10.30:FF:000002">
    <property type="entry name" value="Dipeptidyl peptidase 8-like isoform"/>
    <property type="match status" value="1"/>
</dbReference>
<proteinExistence type="inferred from homology"/>
<dbReference type="SUPFAM" id="SSF82171">
    <property type="entry name" value="DPP6 N-terminal domain-like"/>
    <property type="match status" value="1"/>
</dbReference>
<dbReference type="InterPro" id="IPR012341">
    <property type="entry name" value="6hp_glycosidase-like_sf"/>
</dbReference>
<evidence type="ECO:0000313" key="16">
    <source>
        <dbReference type="EMBL" id="VDI28002.1"/>
    </source>
</evidence>
<dbReference type="InterPro" id="IPR001375">
    <property type="entry name" value="Peptidase_S9_cat"/>
</dbReference>
<keyword evidence="8" id="KW-0136">Cellulose degradation</keyword>
<feature type="domain" description="Peptidase S9 prolyl oligopeptidase catalytic" evidence="12">
    <location>
        <begin position="641"/>
        <end position="841"/>
    </location>
</feature>
<evidence type="ECO:0000259" key="13">
    <source>
        <dbReference type="Pfam" id="PF00759"/>
    </source>
</evidence>
<feature type="region of interest" description="Disordered" evidence="11">
    <location>
        <begin position="1133"/>
        <end position="1183"/>
    </location>
</feature>
<evidence type="ECO:0000256" key="1">
    <source>
        <dbReference type="ARBA" id="ARBA00000966"/>
    </source>
</evidence>
<feature type="region of interest" description="Disordered" evidence="11">
    <location>
        <begin position="951"/>
        <end position="1025"/>
    </location>
</feature>
<dbReference type="Proteomes" id="UP000596742">
    <property type="component" value="Unassembled WGS sequence"/>
</dbReference>
<accession>A0A8B6E385</accession>
<sequence>MATEMMMDSSDLATSDSPKHKQPSAPRSWDMLRHDIKQKRKLLLTLASRVPSSFTFRTVETQHGPHTRLYFLGIPQNCRENTLLYVDIPKATTEIVPGLQWKNLLDSFQASLSNGQLSREEQLLRERKRLGTYGVTSYDMSDGKFVFPACNSLFSCVDSNVLSEETILPLFINTSTTGARLDPKLCPKNTDLVAFVHCNDIWVTNTVTHQECRLTFAHKGLSSLAADPMTAGVPSFVVQEEFDRYTGYWWEPDTKKSNHYRILYEEVDESEVEILSIFSPSDVKGVDEYRYPRAGTVNARSSLKLVEFVVGEDDQIQDNIIEKQLYEPLCTFFPWMEYIVRAGWTPDCKYVYAQLMNRPQMRLSLILIPMECFIPVAMDTDVEMSDYDYNMNYPPLQVIYEDFSDVWVNVHDNLHFLPTQSSSEVVFVWSTEKSGYRHLYKVTSKLKNCDNYKSALDLIEDVLEPDIIEETPLTSGDWEVINKQIWVDTDKKVVYFIGLKDSVLETHLYSVSYDNPKNVVRLTEEGFSHNITISSDCSYFVTVYSSIQQTSMSKIFRLCHGRRGIVYTETLGTLMLSTACPEYQAPKLFNFDSTCGYKLHGLYYEPYGCEPGEKRPTVVMVYGGPQVQQVTNAFKGVRFLRHHTLATHGYTVVVIDGRGSCHRGLKYESYIKHKLGTVELDDQIEGLRYLASIVDFIDLDRVAIHGWSYGGYLSLLGLAKHPNVFKVAIAGAPVVSWNLYDTGYTERYMNIPEQEDENYRDSSILTYVDRFPDIENRLLIIHGLIDENVHFHHTSTLVNALIKACKPYQLQIYPNERHGIRNHEASEHYKTMILSFLQNNLTSFALVLSLSACVFATYQVPIEKTTLWGGGTSWYFNGYCEFEVSQSHGENTVTVDMVLDQSTSNLLIWKLTIGNIINNGQQYELFNQDEWHAGTQKVDFILQYNGSQESFPTGTCTSNLPPPSNQDTTTTTTTTTTTQPTTTTTTQPTTTTTTQSTTQPTTTTTTQPTTTTTTQPTTTTTTSQQSSTYYTVPVAKDNTWGSGTNWYMQGSCTFDIQSQYGVGNIHIDMYLDQTVYVNQIWNAVNLGHSNDYDLYYLHNAHPISNQLLEIGFILRYEGSEASYPTGTCVSDIASSQDTTTTTTPATTTTTTATTTTATSTTTTTTSSTPTSSSTTTSSSSQNVSTAHDYGQLIEYSILFYEAQQSGYLTFNRIDWRGDSATNDVGINGEDLTGGWYDAGDGVKFNLPMSASVINLAMGLLHWKDAYENSAQLQNMYNSIKWPLDYLLKCWRPSDRIYYAQVGDGDLDHAYWGRPEDMTMNRPAYYLDDTMSGADVTGGTAAALAVGALVFSESDSSYAATLLSSAESLYSFAKDIPGLYNSDIHDITQFYESHEYKDEMCLSAVLLYMATNNPQYLTEAQAFYNDYNHDSVPWAFDWDDKTVLCEILLYDITGDNTYKTRVENFVTAWMPSGSIPYTTCGLAWRLEWASLRYSANAAFIALLAADAGIGDASAYKTWAMSQIHYMVGDNGQDFSFLIGYGTAFPKRPHHRGSTCDYSPATCDWGTYWSSGPNSHTLYGALVGGPEDLQDTYVDDRDNHKTNEVACDYNSGFQSAVAGLLHFAVNGNLPAAPMPSC</sequence>
<dbReference type="InterPro" id="IPR001701">
    <property type="entry name" value="Glyco_hydro_9"/>
</dbReference>
<comment type="similarity">
    <text evidence="3">Belongs to the peptidase S9B family. DPPIV subfamily.</text>
</comment>
<keyword evidence="9" id="KW-0119">Carbohydrate metabolism</keyword>
<dbReference type="GO" id="GO:0008239">
    <property type="term" value="F:dipeptidyl-peptidase activity"/>
    <property type="evidence" value="ECO:0007669"/>
    <property type="project" value="TreeGrafter"/>
</dbReference>
<dbReference type="InterPro" id="IPR050278">
    <property type="entry name" value="Serine_Prot_S9B/DPPIV"/>
</dbReference>
<evidence type="ECO:0000256" key="7">
    <source>
        <dbReference type="ARBA" id="ARBA00022825"/>
    </source>
</evidence>
<dbReference type="InterPro" id="IPR045785">
    <property type="entry name" value="Dpp_8/9_N"/>
</dbReference>
<keyword evidence="6 16" id="KW-0378">Hydrolase</keyword>
<feature type="domain" description="Dipeptidylpeptidase IV N-terminal" evidence="14">
    <location>
        <begin position="173"/>
        <end position="548"/>
    </location>
</feature>
<evidence type="ECO:0000259" key="12">
    <source>
        <dbReference type="Pfam" id="PF00326"/>
    </source>
</evidence>
<evidence type="ECO:0000256" key="2">
    <source>
        <dbReference type="ARBA" id="ARBA00007072"/>
    </source>
</evidence>
<dbReference type="Gene3D" id="1.50.10.10">
    <property type="match status" value="1"/>
</dbReference>
<evidence type="ECO:0000256" key="5">
    <source>
        <dbReference type="ARBA" id="ARBA00022670"/>
    </source>
</evidence>
<evidence type="ECO:0000256" key="4">
    <source>
        <dbReference type="ARBA" id="ARBA00012601"/>
    </source>
</evidence>
<dbReference type="SUPFAM" id="SSF53474">
    <property type="entry name" value="alpha/beta-Hydrolases"/>
    <property type="match status" value="1"/>
</dbReference>
<dbReference type="EC" id="3.2.1.4" evidence="4"/>
<feature type="compositionally biased region" description="Low complexity" evidence="11">
    <location>
        <begin position="968"/>
        <end position="1025"/>
    </location>
</feature>
<evidence type="ECO:0000313" key="17">
    <source>
        <dbReference type="Proteomes" id="UP000596742"/>
    </source>
</evidence>
<organism evidence="16 17">
    <name type="scientific">Mytilus galloprovincialis</name>
    <name type="common">Mediterranean mussel</name>
    <dbReference type="NCBI Taxonomy" id="29158"/>
    <lineage>
        <taxon>Eukaryota</taxon>
        <taxon>Metazoa</taxon>
        <taxon>Spiralia</taxon>
        <taxon>Lophotrochozoa</taxon>
        <taxon>Mollusca</taxon>
        <taxon>Bivalvia</taxon>
        <taxon>Autobranchia</taxon>
        <taxon>Pteriomorphia</taxon>
        <taxon>Mytilida</taxon>
        <taxon>Mytiloidea</taxon>
        <taxon>Mytilidae</taxon>
        <taxon>Mytilinae</taxon>
        <taxon>Mytilus</taxon>
    </lineage>
</organism>
<dbReference type="GO" id="GO:0006508">
    <property type="term" value="P:proteolysis"/>
    <property type="evidence" value="ECO:0007669"/>
    <property type="project" value="UniProtKB-KW"/>
</dbReference>
<dbReference type="GO" id="GO:0008810">
    <property type="term" value="F:cellulase activity"/>
    <property type="evidence" value="ECO:0007669"/>
    <property type="project" value="UniProtKB-EC"/>
</dbReference>
<dbReference type="Gene3D" id="3.40.50.1820">
    <property type="entry name" value="alpha/beta hydrolase"/>
    <property type="match status" value="1"/>
</dbReference>
<dbReference type="InterPro" id="IPR002469">
    <property type="entry name" value="Peptidase_S9B_N"/>
</dbReference>
<dbReference type="Pfam" id="PF00326">
    <property type="entry name" value="Peptidase_S9"/>
    <property type="match status" value="1"/>
</dbReference>
<evidence type="ECO:0000259" key="14">
    <source>
        <dbReference type="Pfam" id="PF00930"/>
    </source>
</evidence>
<name>A0A8B6E385_MYTGA</name>
<feature type="compositionally biased region" description="Low complexity" evidence="11">
    <location>
        <begin position="1138"/>
        <end position="1180"/>
    </location>
</feature>
<dbReference type="InterPro" id="IPR008928">
    <property type="entry name" value="6-hairpin_glycosidase_sf"/>
</dbReference>
<evidence type="ECO:0000256" key="11">
    <source>
        <dbReference type="SAM" id="MobiDB-lite"/>
    </source>
</evidence>
<dbReference type="PANTHER" id="PTHR11731:SF193">
    <property type="entry name" value="DIPEPTIDYL PEPTIDASE 9"/>
    <property type="match status" value="1"/>
</dbReference>
<dbReference type="SUPFAM" id="SSF48208">
    <property type="entry name" value="Six-hairpin glycosidases"/>
    <property type="match status" value="1"/>
</dbReference>
<evidence type="ECO:0000256" key="6">
    <source>
        <dbReference type="ARBA" id="ARBA00022801"/>
    </source>
</evidence>
<keyword evidence="17" id="KW-1185">Reference proteome</keyword>
<comment type="caution">
    <text evidence="16">The sequence shown here is derived from an EMBL/GenBank/DDBJ whole genome shotgun (WGS) entry which is preliminary data.</text>
</comment>
<dbReference type="OrthoDB" id="16520at2759"/>
<feature type="region of interest" description="Disordered" evidence="11">
    <location>
        <begin position="1"/>
        <end position="28"/>
    </location>
</feature>
<keyword evidence="5" id="KW-0645">Protease</keyword>
<feature type="domain" description="Glycoside hydrolase family 9" evidence="13">
    <location>
        <begin position="1189"/>
        <end position="1614"/>
    </location>
</feature>
<keyword evidence="10" id="KW-0624">Polysaccharide degradation</keyword>
<evidence type="ECO:0000259" key="15">
    <source>
        <dbReference type="Pfam" id="PF19520"/>
    </source>
</evidence>
<protein>
    <recommendedName>
        <fullName evidence="4">cellulase</fullName>
        <ecNumber evidence="4">3.2.1.4</ecNumber>
    </recommendedName>
</protein>
<feature type="domain" description="Dipeptidyl peptidase 8 /9 ,N-terminal" evidence="15">
    <location>
        <begin position="27"/>
        <end position="131"/>
    </location>
</feature>